<dbReference type="InterPro" id="IPR046947">
    <property type="entry name" value="LytR-like"/>
</dbReference>
<dbReference type="GO" id="GO:0003677">
    <property type="term" value="F:DNA binding"/>
    <property type="evidence" value="ECO:0007669"/>
    <property type="project" value="InterPro"/>
</dbReference>
<reference evidence="2" key="1">
    <citation type="submission" date="2021-10" db="EMBL/GenBank/DDBJ databases">
        <title>Anaerobic single-cell dispensing facilitates the cultivation of human gut bacteria.</title>
        <authorList>
            <person name="Afrizal A."/>
        </authorList>
    </citation>
    <scope>NUCLEOTIDE SEQUENCE</scope>
    <source>
        <strain evidence="2">CLA-AA-H250</strain>
    </source>
</reference>
<dbReference type="InterPro" id="IPR007492">
    <property type="entry name" value="LytTR_DNA-bd_dom"/>
</dbReference>
<name>A0AAE3DGK9_9FIRM</name>
<organism evidence="2 3">
    <name type="scientific">Hominenteromicrobium mulieris</name>
    <dbReference type="NCBI Taxonomy" id="2885357"/>
    <lineage>
        <taxon>Bacteria</taxon>
        <taxon>Bacillati</taxon>
        <taxon>Bacillota</taxon>
        <taxon>Clostridia</taxon>
        <taxon>Eubacteriales</taxon>
        <taxon>Oscillospiraceae</taxon>
        <taxon>Hominenteromicrobium</taxon>
    </lineage>
</organism>
<keyword evidence="3" id="KW-1185">Reference proteome</keyword>
<dbReference type="EMBL" id="JAJEQC010000004">
    <property type="protein sequence ID" value="MCC2136415.1"/>
    <property type="molecule type" value="Genomic_DNA"/>
</dbReference>
<evidence type="ECO:0000313" key="2">
    <source>
        <dbReference type="EMBL" id="MCC2136415.1"/>
    </source>
</evidence>
<dbReference type="PROSITE" id="PS50930">
    <property type="entry name" value="HTH_LYTTR"/>
    <property type="match status" value="1"/>
</dbReference>
<dbReference type="Proteomes" id="UP001199424">
    <property type="component" value="Unassembled WGS sequence"/>
</dbReference>
<evidence type="ECO:0000259" key="1">
    <source>
        <dbReference type="PROSITE" id="PS50930"/>
    </source>
</evidence>
<gene>
    <name evidence="2" type="ORF">LKD31_05235</name>
</gene>
<dbReference type="AlphaFoldDB" id="A0AAE3DGK9"/>
<dbReference type="PANTHER" id="PTHR37299">
    <property type="entry name" value="TRANSCRIPTIONAL REGULATOR-RELATED"/>
    <property type="match status" value="1"/>
</dbReference>
<feature type="domain" description="HTH LytTR-type" evidence="1">
    <location>
        <begin position="159"/>
        <end position="258"/>
    </location>
</feature>
<dbReference type="PANTHER" id="PTHR37299:SF1">
    <property type="entry name" value="STAGE 0 SPORULATION PROTEIN A HOMOLOG"/>
    <property type="match status" value="1"/>
</dbReference>
<dbReference type="SMART" id="SM00850">
    <property type="entry name" value="LytTR"/>
    <property type="match status" value="1"/>
</dbReference>
<dbReference type="InterPro" id="IPR032710">
    <property type="entry name" value="NTF2-like_dom_sf"/>
</dbReference>
<dbReference type="SUPFAM" id="SSF54427">
    <property type="entry name" value="NTF2-like"/>
    <property type="match status" value="1"/>
</dbReference>
<sequence length="264" mass="30686">MTTQALLRLSADIITRYYNNEIEPFLAACHPDVLWIGPANTQIIRTRETLIKTFAEEHHNLRFEMHDLVTVPLMTPSSKVLEVLLFYDVDTIWPDNSMQRVKQRVQLSWVVEGGQPFIRVCHVSNALDYDDRDVIYPVHYGEDRVRVAVLSGEDRAPRIVLKGANKAMLYLRPAYIDYLETSGMHTYIHTQNDIRESTERLTAIDKRYPGLFLRCHESYLVNPDRVTEITRFHLTLINGTTLPIPEKKYTTVKKRLSEMLAKEK</sequence>
<proteinExistence type="predicted"/>
<dbReference type="RefSeq" id="WP_308448908.1">
    <property type="nucleotide sequence ID" value="NZ_JAJEQC010000004.1"/>
</dbReference>
<dbReference type="Gene3D" id="2.40.50.1020">
    <property type="entry name" value="LytTr DNA-binding domain"/>
    <property type="match status" value="1"/>
</dbReference>
<evidence type="ECO:0000313" key="3">
    <source>
        <dbReference type="Proteomes" id="UP001199424"/>
    </source>
</evidence>
<dbReference type="GO" id="GO:0000156">
    <property type="term" value="F:phosphorelay response regulator activity"/>
    <property type="evidence" value="ECO:0007669"/>
    <property type="project" value="InterPro"/>
</dbReference>
<dbReference type="Pfam" id="PF04397">
    <property type="entry name" value="LytTR"/>
    <property type="match status" value="1"/>
</dbReference>
<accession>A0AAE3DGK9</accession>
<protein>
    <submittedName>
        <fullName evidence="2">LytTR family transcriptional regulator</fullName>
    </submittedName>
</protein>
<comment type="caution">
    <text evidence="2">The sequence shown here is derived from an EMBL/GenBank/DDBJ whole genome shotgun (WGS) entry which is preliminary data.</text>
</comment>